<dbReference type="Gene3D" id="1.10.287.70">
    <property type="match status" value="2"/>
</dbReference>
<keyword evidence="4 9" id="KW-0812">Transmembrane</keyword>
<organism evidence="11">
    <name type="scientific">Lutzomyia longipalpis</name>
    <name type="common">Sand fly</name>
    <dbReference type="NCBI Taxonomy" id="7200"/>
    <lineage>
        <taxon>Eukaryota</taxon>
        <taxon>Metazoa</taxon>
        <taxon>Ecdysozoa</taxon>
        <taxon>Arthropoda</taxon>
        <taxon>Hexapoda</taxon>
        <taxon>Insecta</taxon>
        <taxon>Pterygota</taxon>
        <taxon>Neoptera</taxon>
        <taxon>Endopterygota</taxon>
        <taxon>Diptera</taxon>
        <taxon>Nematocera</taxon>
        <taxon>Psychodoidea</taxon>
        <taxon>Psychodidae</taxon>
        <taxon>Lutzomyia</taxon>
        <taxon>Lutzomyia</taxon>
    </lineage>
</organism>
<dbReference type="EMBL" id="GITU01004957">
    <property type="protein sequence ID" value="MBC1173660.1"/>
    <property type="molecule type" value="Transcribed_RNA"/>
</dbReference>
<feature type="transmembrane region" description="Helical" evidence="9">
    <location>
        <begin position="309"/>
        <end position="330"/>
    </location>
</feature>
<dbReference type="PANTHER" id="PTHR42643:SF40">
    <property type="entry name" value="IONOTROPIC RECEPTOR 41A-RELATED"/>
    <property type="match status" value="1"/>
</dbReference>
<evidence type="ECO:0000256" key="6">
    <source>
        <dbReference type="ARBA" id="ARBA00023136"/>
    </source>
</evidence>
<protein>
    <submittedName>
        <fullName evidence="11">Putative ionotropic receptor 92a</fullName>
    </submittedName>
</protein>
<dbReference type="VEuPathDB" id="VectorBase:LLONM1_006678"/>
<dbReference type="PANTHER" id="PTHR42643">
    <property type="entry name" value="IONOTROPIC RECEPTOR 20A-RELATED"/>
    <property type="match status" value="1"/>
</dbReference>
<accession>A0A7G3AMG8</accession>
<feature type="domain" description="Ionotropic glutamate receptor C-terminal" evidence="10">
    <location>
        <begin position="530"/>
        <end position="716"/>
    </location>
</feature>
<dbReference type="AlphaFoldDB" id="A0A7G3AMG8"/>
<feature type="domain" description="Ionotropic glutamate receptor C-terminal" evidence="10">
    <location>
        <begin position="46"/>
        <end position="252"/>
    </location>
</feature>
<evidence type="ECO:0000256" key="9">
    <source>
        <dbReference type="SAM" id="Phobius"/>
    </source>
</evidence>
<keyword evidence="7 11" id="KW-0675">Receptor</keyword>
<comment type="similarity">
    <text evidence="2">Belongs to the glutamate-gated ion channel (TC 1.A.10.1) family.</text>
</comment>
<feature type="transmembrane region" description="Helical" evidence="9">
    <location>
        <begin position="110"/>
        <end position="134"/>
    </location>
</feature>
<keyword evidence="8" id="KW-0325">Glycoprotein</keyword>
<evidence type="ECO:0000313" key="11">
    <source>
        <dbReference type="EMBL" id="MBC1173660.1"/>
    </source>
</evidence>
<dbReference type="GO" id="GO:0005886">
    <property type="term" value="C:plasma membrane"/>
    <property type="evidence" value="ECO:0007669"/>
    <property type="project" value="UniProtKB-SubCell"/>
</dbReference>
<reference evidence="11" key="1">
    <citation type="journal article" date="2020" name="BMC">
        <title>Leishmania infection induces a limited differential gene expression in the sand fly midgut.</title>
        <authorList>
            <person name="Coutinho-Abreu I.V."/>
            <person name="Serafim T.D."/>
            <person name="Meneses C."/>
            <person name="Kamhawi S."/>
            <person name="Oliveira F."/>
            <person name="Valenzuela J.G."/>
        </authorList>
    </citation>
    <scope>NUCLEOTIDE SEQUENCE</scope>
    <source>
        <strain evidence="11">Jacobina</strain>
        <tissue evidence="11">Midgut</tissue>
    </source>
</reference>
<dbReference type="Pfam" id="PF00060">
    <property type="entry name" value="Lig_chan"/>
    <property type="match status" value="2"/>
</dbReference>
<sequence length="725" mass="82548">MGVYYALLGFYHQMDISFTIAKSSVLFIVPAAQVLPPSITPILPFSWKVWLAISLTVILDVVVYYFVEKNVLKTPGHTAKTTFGLVALKISSIYLQQAAPETSRWSSMRILIATFLLSSLVVVNSYSGGLASVLTVPKYEKSIDTNQEFADSGLKWGAPSDVWIYAIVEAEEPMFKTVVNNFEIKSYDEFRRLSFTGTFAYGIERLNFGEYAFGPYITEPAMDLFDMTKEDIYFLWTTAISVKGYPLMDYFNKHIQEVLQHGLYDYWERRTTEKYFNLKVQLAMHRLSTGNRPNPGITSLKVDHISGPLFLLAVGLSLATIVFICELVSYSLKKKYIRNSYGRGQIFPSHLIVRRSKEIDGFELITQKFVSNHDNEEGIILGYLQENKSAIVDFFPDKLKNMQGKDIPSATLTYPPYMIIDNVPPGQGNVDEFETNELKTLYMDGTEAIMMFEFSRLRNFTMKMKRFEHDCWGELYENGSSDGLLGSIYQKEVDFAVGCLSMWYYHEMEYSFTIAQSSKVLKTPGHTARTTFGLVALRISSIYLQQATPETSRWSSVRLLLATFILSSLVVVNSYSGGLASVLTVPKYEDSIDTNQQFADSDVKWGAPSDAWIYQIVGAEEPMYKTIMTKEDIYFLWTCLIPVPGWPLMDYFNKHVQEVLQHGLWDYWERRITEKYFNVKVQLGMHQLSAGYRDNPGITSLKVDHISGPLFLLAVGLALATIVFF</sequence>
<comment type="subcellular location">
    <subcellularLocation>
        <location evidence="1">Cell membrane</location>
        <topology evidence="1">Multi-pass membrane protein</topology>
    </subcellularLocation>
</comment>
<dbReference type="InterPro" id="IPR052192">
    <property type="entry name" value="Insect_Ionotropic_Sensory_Rcpt"/>
</dbReference>
<proteinExistence type="inferred from homology"/>
<keyword evidence="6 9" id="KW-0472">Membrane</keyword>
<evidence type="ECO:0000256" key="4">
    <source>
        <dbReference type="ARBA" id="ARBA00022692"/>
    </source>
</evidence>
<feature type="transmembrane region" description="Helical" evidence="9">
    <location>
        <begin position="706"/>
        <end position="724"/>
    </location>
</feature>
<evidence type="ECO:0000259" key="10">
    <source>
        <dbReference type="Pfam" id="PF00060"/>
    </source>
</evidence>
<evidence type="ECO:0000256" key="1">
    <source>
        <dbReference type="ARBA" id="ARBA00004651"/>
    </source>
</evidence>
<feature type="transmembrane region" description="Helical" evidence="9">
    <location>
        <begin position="47"/>
        <end position="67"/>
    </location>
</feature>
<dbReference type="GO" id="GO:0015276">
    <property type="term" value="F:ligand-gated monoatomic ion channel activity"/>
    <property type="evidence" value="ECO:0007669"/>
    <property type="project" value="InterPro"/>
</dbReference>
<evidence type="ECO:0000256" key="5">
    <source>
        <dbReference type="ARBA" id="ARBA00022989"/>
    </source>
</evidence>
<keyword evidence="5 9" id="KW-1133">Transmembrane helix</keyword>
<keyword evidence="3" id="KW-1003">Cell membrane</keyword>
<dbReference type="SUPFAM" id="SSF53850">
    <property type="entry name" value="Periplasmic binding protein-like II"/>
    <property type="match status" value="2"/>
</dbReference>
<dbReference type="InterPro" id="IPR001320">
    <property type="entry name" value="Iontro_rcpt_C"/>
</dbReference>
<dbReference type="VEuPathDB" id="VectorBase:LLONM1_000572"/>
<evidence type="ECO:0000256" key="7">
    <source>
        <dbReference type="ARBA" id="ARBA00023170"/>
    </source>
</evidence>
<evidence type="ECO:0000256" key="3">
    <source>
        <dbReference type="ARBA" id="ARBA00022475"/>
    </source>
</evidence>
<evidence type="ECO:0000256" key="2">
    <source>
        <dbReference type="ARBA" id="ARBA00008685"/>
    </source>
</evidence>
<evidence type="ECO:0000256" key="8">
    <source>
        <dbReference type="ARBA" id="ARBA00023180"/>
    </source>
</evidence>
<name>A0A7G3AMG8_LUTLO</name>
<feature type="non-terminal residue" evidence="11">
    <location>
        <position position="725"/>
    </location>
</feature>
<dbReference type="GO" id="GO:0050906">
    <property type="term" value="P:detection of stimulus involved in sensory perception"/>
    <property type="evidence" value="ECO:0007669"/>
    <property type="project" value="UniProtKB-ARBA"/>
</dbReference>